<protein>
    <submittedName>
        <fullName evidence="3">Uncharacterized protein</fullName>
    </submittedName>
</protein>
<feature type="transmembrane region" description="Helical" evidence="2">
    <location>
        <begin position="152"/>
        <end position="170"/>
    </location>
</feature>
<dbReference type="Proteomes" id="UP000249547">
    <property type="component" value="Unassembled WGS sequence"/>
</dbReference>
<gene>
    <name evidence="3" type="ORF">LX64_04333</name>
</gene>
<name>A0A327Q668_9BACT</name>
<dbReference type="AlphaFoldDB" id="A0A327Q668"/>
<keyword evidence="2" id="KW-1133">Transmembrane helix</keyword>
<comment type="caution">
    <text evidence="3">The sequence shown here is derived from an EMBL/GenBank/DDBJ whole genome shotgun (WGS) entry which is preliminary data.</text>
</comment>
<evidence type="ECO:0000256" key="1">
    <source>
        <dbReference type="SAM" id="MobiDB-lite"/>
    </source>
</evidence>
<keyword evidence="2" id="KW-0472">Membrane</keyword>
<evidence type="ECO:0000313" key="3">
    <source>
        <dbReference type="EMBL" id="RAI99780.1"/>
    </source>
</evidence>
<feature type="compositionally biased region" description="Polar residues" evidence="1">
    <location>
        <begin position="1"/>
        <end position="18"/>
    </location>
</feature>
<keyword evidence="4" id="KW-1185">Reference proteome</keyword>
<proteinExistence type="predicted"/>
<sequence length="343" mass="38638">MSNIHPQESNSESIQDNGIPTFENPIEETVTHAVDMPVENQLPPTQQEEGTFHVSNVANTRAEDTYHSINTAESRPVTINTDKTATHEITEQVILTTEVENTAGNSAPETPLKPVTSGDSISKEEPVSNKDGAPNTVNQPPKSSLKSRILQYAWMMIPTMVIIILVTVLYSTTTNKPLGLPKTILTEEWKDFYNGQNGLHVSLPYNLQKAELEEDMKELKKLARTVRTFKGGNEDYCSVDYNYIYFNRGTKVNIKDAKDGAINALKKKSDLHDITFQGEAKTINMIPSYLVRGSYDYMHVKKINFMFLVSGKNEQMWQVMVFWQAQDDIGKQVAERIINSAKF</sequence>
<feature type="region of interest" description="Disordered" evidence="1">
    <location>
        <begin position="1"/>
        <end position="24"/>
    </location>
</feature>
<accession>A0A327Q668</accession>
<feature type="compositionally biased region" description="Polar residues" evidence="1">
    <location>
        <begin position="99"/>
        <end position="108"/>
    </location>
</feature>
<evidence type="ECO:0000256" key="2">
    <source>
        <dbReference type="SAM" id="Phobius"/>
    </source>
</evidence>
<dbReference type="RefSeq" id="WP_111599737.1">
    <property type="nucleotide sequence ID" value="NZ_QLLL01000009.1"/>
</dbReference>
<dbReference type="EMBL" id="QLLL01000009">
    <property type="protein sequence ID" value="RAI99780.1"/>
    <property type="molecule type" value="Genomic_DNA"/>
</dbReference>
<evidence type="ECO:0000313" key="4">
    <source>
        <dbReference type="Proteomes" id="UP000249547"/>
    </source>
</evidence>
<reference evidence="3 4" key="1">
    <citation type="submission" date="2018-06" db="EMBL/GenBank/DDBJ databases">
        <title>Genomic Encyclopedia of Archaeal and Bacterial Type Strains, Phase II (KMG-II): from individual species to whole genera.</title>
        <authorList>
            <person name="Goeker M."/>
        </authorList>
    </citation>
    <scope>NUCLEOTIDE SEQUENCE [LARGE SCALE GENOMIC DNA]</scope>
    <source>
        <strain evidence="3 4">DSM 23857</strain>
    </source>
</reference>
<organism evidence="3 4">
    <name type="scientific">Chitinophaga skermanii</name>
    <dbReference type="NCBI Taxonomy" id="331697"/>
    <lineage>
        <taxon>Bacteria</taxon>
        <taxon>Pseudomonadati</taxon>
        <taxon>Bacteroidota</taxon>
        <taxon>Chitinophagia</taxon>
        <taxon>Chitinophagales</taxon>
        <taxon>Chitinophagaceae</taxon>
        <taxon>Chitinophaga</taxon>
    </lineage>
</organism>
<feature type="region of interest" description="Disordered" evidence="1">
    <location>
        <begin position="99"/>
        <end position="142"/>
    </location>
</feature>
<keyword evidence="2" id="KW-0812">Transmembrane</keyword>